<evidence type="ECO:0000256" key="2">
    <source>
        <dbReference type="ARBA" id="ARBA00022679"/>
    </source>
</evidence>
<dbReference type="Pfam" id="PF02595">
    <property type="entry name" value="Gly_kinase"/>
    <property type="match status" value="1"/>
</dbReference>
<reference evidence="5 6" key="1">
    <citation type="submission" date="2024-10" db="EMBL/GenBank/DDBJ databases">
        <title>The Natural Products Discovery Center: Release of the First 8490 Sequenced Strains for Exploring Actinobacteria Biosynthetic Diversity.</title>
        <authorList>
            <person name="Kalkreuter E."/>
            <person name="Kautsar S.A."/>
            <person name="Yang D."/>
            <person name="Bader C.D."/>
            <person name="Teijaro C.N."/>
            <person name="Fluegel L."/>
            <person name="Davis C.M."/>
            <person name="Simpson J.R."/>
            <person name="Lauterbach L."/>
            <person name="Steele A.D."/>
            <person name="Gui C."/>
            <person name="Meng S."/>
            <person name="Li G."/>
            <person name="Viehrig K."/>
            <person name="Ye F."/>
            <person name="Su P."/>
            <person name="Kiefer A.F."/>
            <person name="Nichols A."/>
            <person name="Cepeda A.J."/>
            <person name="Yan W."/>
            <person name="Fan B."/>
            <person name="Jiang Y."/>
            <person name="Adhikari A."/>
            <person name="Zheng C.-J."/>
            <person name="Schuster L."/>
            <person name="Cowan T.M."/>
            <person name="Smanski M.J."/>
            <person name="Chevrette M.G."/>
            <person name="De Carvalho L.P.S."/>
            <person name="Shen B."/>
        </authorList>
    </citation>
    <scope>NUCLEOTIDE SEQUENCE [LARGE SCALE GENOMIC DNA]</scope>
    <source>
        <strain evidence="5 6">NPDC004550</strain>
    </source>
</reference>
<organism evidence="5 6">
    <name type="scientific">Nocardia africana</name>
    <dbReference type="NCBI Taxonomy" id="134964"/>
    <lineage>
        <taxon>Bacteria</taxon>
        <taxon>Bacillati</taxon>
        <taxon>Actinomycetota</taxon>
        <taxon>Actinomycetes</taxon>
        <taxon>Mycobacteriales</taxon>
        <taxon>Nocardiaceae</taxon>
        <taxon>Nocardia</taxon>
    </lineage>
</organism>
<dbReference type="InterPro" id="IPR018197">
    <property type="entry name" value="Glycerate_kinase_RE-like"/>
</dbReference>
<dbReference type="GO" id="GO:0016301">
    <property type="term" value="F:kinase activity"/>
    <property type="evidence" value="ECO:0007669"/>
    <property type="project" value="UniProtKB-KW"/>
</dbReference>
<accession>A0ABW6NMD8</accession>
<evidence type="ECO:0000256" key="1">
    <source>
        <dbReference type="ARBA" id="ARBA00006284"/>
    </source>
</evidence>
<comment type="caution">
    <text evidence="5">The sequence shown here is derived from an EMBL/GenBank/DDBJ whole genome shotgun (WGS) entry which is preliminary data.</text>
</comment>
<dbReference type="SUPFAM" id="SSF110738">
    <property type="entry name" value="Glycerate kinase I"/>
    <property type="match status" value="1"/>
</dbReference>
<evidence type="ECO:0000313" key="6">
    <source>
        <dbReference type="Proteomes" id="UP001601521"/>
    </source>
</evidence>
<evidence type="ECO:0000313" key="5">
    <source>
        <dbReference type="EMBL" id="MFF0456124.1"/>
    </source>
</evidence>
<keyword evidence="3 4" id="KW-0418">Kinase</keyword>
<evidence type="ECO:0000256" key="3">
    <source>
        <dbReference type="ARBA" id="ARBA00022777"/>
    </source>
</evidence>
<dbReference type="RefSeq" id="WP_387253038.1">
    <property type="nucleotide sequence ID" value="NZ_JBIALX010000009.1"/>
</dbReference>
<gene>
    <name evidence="5" type="ORF">ACFYTH_22395</name>
</gene>
<dbReference type="PANTHER" id="PTHR21599">
    <property type="entry name" value="GLYCERATE KINASE"/>
    <property type="match status" value="1"/>
</dbReference>
<dbReference type="InterPro" id="IPR018193">
    <property type="entry name" value="Glyc_kinase_flavodox-like_fold"/>
</dbReference>
<proteinExistence type="inferred from homology"/>
<dbReference type="EMBL" id="JBIALX010000009">
    <property type="protein sequence ID" value="MFF0456124.1"/>
    <property type="molecule type" value="Genomic_DNA"/>
</dbReference>
<sequence length="389" mass="39248">MVRGKPWRVVIAPDKFKGSLAAPEVTAALAAGIAREAPDAEVRQVPVADGGDGTVDAFVAAGWERVRVDTVGPTGAPHSASYAVRGTTAVVELAAAVGLVELPGGRTDPMGAGTYGLGVLIRHALDHGIREVVLGLGGSASTDGGAGMLQALGLRILDDDETEIGPGAAALARARRLDYSDLHPAVRDAAFVLAGDVDNPLLGPDGAAAVFAPQKGASPQQCAELEAILTQWAHLVDTSGHPFGTGDAPERGADLAGHPGAGAAGGTGFGAMAVLGARQRSGIEVILELIDFAGRVRDADLVVTGEGAMDEQTLRGKAPAGVAAAARAASVPVVAVAGRCTLGSEQLHGAGIARCYPLTDLESDPARSIAEAASLLEELGARIARDYLM</sequence>
<dbReference type="Gene3D" id="3.90.1510.10">
    <property type="entry name" value="Glycerate kinase, domain 2"/>
    <property type="match status" value="1"/>
</dbReference>
<dbReference type="PIRSF" id="PIRSF006078">
    <property type="entry name" value="GlxK"/>
    <property type="match status" value="1"/>
</dbReference>
<dbReference type="Gene3D" id="3.40.50.10350">
    <property type="entry name" value="Glycerate kinase, domain 1"/>
    <property type="match status" value="1"/>
</dbReference>
<protein>
    <submittedName>
        <fullName evidence="5">Glycerate kinase</fullName>
    </submittedName>
</protein>
<evidence type="ECO:0000256" key="4">
    <source>
        <dbReference type="PIRNR" id="PIRNR006078"/>
    </source>
</evidence>
<keyword evidence="2 4" id="KW-0808">Transferase</keyword>
<name>A0ABW6NMD8_9NOCA</name>
<comment type="similarity">
    <text evidence="1 4">Belongs to the glycerate kinase type-1 family.</text>
</comment>
<dbReference type="PANTHER" id="PTHR21599:SF0">
    <property type="entry name" value="GLYCERATE KINASE"/>
    <property type="match status" value="1"/>
</dbReference>
<dbReference type="InterPro" id="IPR036129">
    <property type="entry name" value="Glycerate_kinase_sf"/>
</dbReference>
<dbReference type="Proteomes" id="UP001601521">
    <property type="component" value="Unassembled WGS sequence"/>
</dbReference>
<keyword evidence="6" id="KW-1185">Reference proteome</keyword>
<dbReference type="InterPro" id="IPR004381">
    <property type="entry name" value="Glycerate_kinase"/>
</dbReference>
<dbReference type="NCBIfam" id="TIGR00045">
    <property type="entry name" value="glycerate kinase"/>
    <property type="match status" value="1"/>
</dbReference>